<dbReference type="Pfam" id="PF05838">
    <property type="entry name" value="Glyco_hydro_108"/>
    <property type="match status" value="1"/>
</dbReference>
<gene>
    <name evidence="2" type="ORF">METZ01_LOCUS304478</name>
</gene>
<sequence length="99" mass="10910">MARENYRDALSIILDHEGGYVNHPKDPGGITNMGVTKRTYEEWVGHDVDADTMKALTEDDVAPIYEKNYWGRVHADNLPAGLDLCVFDFGVNAGTGRAA</sequence>
<dbReference type="InterPro" id="IPR023346">
    <property type="entry name" value="Lysozyme-like_dom_sf"/>
</dbReference>
<protein>
    <recommendedName>
        <fullName evidence="1">TtsA-like Glycoside hydrolase family 108 domain-containing protein</fullName>
    </recommendedName>
</protein>
<name>A0A382MRM0_9ZZZZ</name>
<dbReference type="InterPro" id="IPR008565">
    <property type="entry name" value="TtsA-like_GH18_dom"/>
</dbReference>
<accession>A0A382MRM0</accession>
<feature type="domain" description="TtsA-like Glycoside hydrolase family 108" evidence="1">
    <location>
        <begin position="11"/>
        <end position="94"/>
    </location>
</feature>
<dbReference type="EMBL" id="UINC01095495">
    <property type="protein sequence ID" value="SVC51624.1"/>
    <property type="molecule type" value="Genomic_DNA"/>
</dbReference>
<evidence type="ECO:0000259" key="1">
    <source>
        <dbReference type="Pfam" id="PF05838"/>
    </source>
</evidence>
<feature type="non-terminal residue" evidence="2">
    <location>
        <position position="99"/>
    </location>
</feature>
<organism evidence="2">
    <name type="scientific">marine metagenome</name>
    <dbReference type="NCBI Taxonomy" id="408172"/>
    <lineage>
        <taxon>unclassified sequences</taxon>
        <taxon>metagenomes</taxon>
        <taxon>ecological metagenomes</taxon>
    </lineage>
</organism>
<evidence type="ECO:0000313" key="2">
    <source>
        <dbReference type="EMBL" id="SVC51624.1"/>
    </source>
</evidence>
<dbReference type="SUPFAM" id="SSF53955">
    <property type="entry name" value="Lysozyme-like"/>
    <property type="match status" value="1"/>
</dbReference>
<dbReference type="Gene3D" id="1.20.141.10">
    <property type="entry name" value="Chitosanase, subunit A, domain 1"/>
    <property type="match status" value="1"/>
</dbReference>
<proteinExistence type="predicted"/>
<dbReference type="AlphaFoldDB" id="A0A382MRM0"/>
<reference evidence="2" key="1">
    <citation type="submission" date="2018-05" db="EMBL/GenBank/DDBJ databases">
        <authorList>
            <person name="Lanie J.A."/>
            <person name="Ng W.-L."/>
            <person name="Kazmierczak K.M."/>
            <person name="Andrzejewski T.M."/>
            <person name="Davidsen T.M."/>
            <person name="Wayne K.J."/>
            <person name="Tettelin H."/>
            <person name="Glass J.I."/>
            <person name="Rusch D."/>
            <person name="Podicherti R."/>
            <person name="Tsui H.-C.T."/>
            <person name="Winkler M.E."/>
        </authorList>
    </citation>
    <scope>NUCLEOTIDE SEQUENCE</scope>
</reference>
<dbReference type="CDD" id="cd13926">
    <property type="entry name" value="N-acetylmuramidase_GH108"/>
    <property type="match status" value="1"/>
</dbReference>